<dbReference type="SUPFAM" id="SSF110087">
    <property type="entry name" value="DR1885-like metal-binding protein"/>
    <property type="match status" value="1"/>
</dbReference>
<name>A0A4Z1R5G8_9GAMM</name>
<proteinExistence type="predicted"/>
<evidence type="ECO:0000313" key="2">
    <source>
        <dbReference type="Proteomes" id="UP000298681"/>
    </source>
</evidence>
<keyword evidence="2" id="KW-1185">Reference proteome</keyword>
<accession>A0A4Z1R5G8</accession>
<protein>
    <submittedName>
        <fullName evidence="1">Copper chaperone PCu(A)C</fullName>
    </submittedName>
</protein>
<dbReference type="PANTHER" id="PTHR36302:SF1">
    <property type="entry name" value="COPPER CHAPERONE PCU(A)C"/>
    <property type="match status" value="1"/>
</dbReference>
<dbReference type="AlphaFoldDB" id="A0A4Z1R5G8"/>
<organism evidence="1 2">
    <name type="scientific">Luteimonas yindakuii</name>
    <dbReference type="NCBI Taxonomy" id="2565782"/>
    <lineage>
        <taxon>Bacteria</taxon>
        <taxon>Pseudomonadati</taxon>
        <taxon>Pseudomonadota</taxon>
        <taxon>Gammaproteobacteria</taxon>
        <taxon>Lysobacterales</taxon>
        <taxon>Lysobacteraceae</taxon>
        <taxon>Luteimonas</taxon>
    </lineage>
</organism>
<comment type="caution">
    <text evidence="1">The sequence shown here is derived from an EMBL/GenBank/DDBJ whole genome shotgun (WGS) entry which is preliminary data.</text>
</comment>
<dbReference type="Proteomes" id="UP000298681">
    <property type="component" value="Unassembled WGS sequence"/>
</dbReference>
<dbReference type="EMBL" id="SPUH01000001">
    <property type="protein sequence ID" value="TKS54166.1"/>
    <property type="molecule type" value="Genomic_DNA"/>
</dbReference>
<reference evidence="1 2" key="1">
    <citation type="submission" date="2019-01" db="EMBL/GenBank/DDBJ databases">
        <authorList>
            <person name="Zhang S."/>
        </authorList>
    </citation>
    <scope>NUCLEOTIDE SEQUENCE [LARGE SCALE GENOMIC DNA]</scope>
    <source>
        <strain evidence="1 2">1626</strain>
    </source>
</reference>
<dbReference type="PANTHER" id="PTHR36302">
    <property type="entry name" value="BLR7088 PROTEIN"/>
    <property type="match status" value="1"/>
</dbReference>
<dbReference type="InterPro" id="IPR036182">
    <property type="entry name" value="PCuAC_sf"/>
</dbReference>
<dbReference type="InterPro" id="IPR007410">
    <property type="entry name" value="LpqE-like"/>
</dbReference>
<dbReference type="Pfam" id="PF04314">
    <property type="entry name" value="PCuAC"/>
    <property type="match status" value="1"/>
</dbReference>
<dbReference type="Gene3D" id="2.60.40.1890">
    <property type="entry name" value="PCu(A)C copper chaperone"/>
    <property type="match status" value="1"/>
</dbReference>
<sequence length="235" mass="24381">MRDRIPARASAACALPRRSGTAAILSRHVHPVCLSRAVSRDRPKTLEVELNIRDVLLPALAALSLAACNQPTPPPTVDAPPPGLDAAADADAGAGIDPTQAGIAIETPWIRLPPPPAAVAAGYLGIRNSGAGPDRLLAVETDAAARVEIHEMRAEDGMMRMRQLEAGIELPSGAQVELKPGGYHLMLMEPQDLAVGGRVPAVLVFEHAGRVPVAFEVRSATGQGTHGGGHGGDTE</sequence>
<evidence type="ECO:0000313" key="1">
    <source>
        <dbReference type="EMBL" id="TKS54166.1"/>
    </source>
</evidence>
<dbReference type="InterPro" id="IPR058248">
    <property type="entry name" value="Lxx211020-like"/>
</dbReference>
<gene>
    <name evidence="1" type="ORF">E4582_04845</name>
</gene>